<dbReference type="Proteomes" id="UP000248764">
    <property type="component" value="Unassembled WGS sequence"/>
</dbReference>
<feature type="transmembrane region" description="Helical" evidence="9">
    <location>
        <begin position="185"/>
        <end position="206"/>
    </location>
</feature>
<feature type="transmembrane region" description="Helical" evidence="9">
    <location>
        <begin position="19"/>
        <end position="41"/>
    </location>
</feature>
<sequence length="214" mass="22666">MSVIADYQDELLGGMLTTIQLSIVTFPLAFVLGVLLSVLRLCPVPLLRAVGTAYVEVVRNAPVLVLIAVIVFGLPEVGLTIPLFTCVVVGLSMYFACYVCETVRSGIRSVSVGEIEAARALGLATSAVFRTVVLPQSLRSMVQPLATIFINIVLGSALGAAMGVHELTGTVRSVNLLEAQPILCFALAGLGYLVMTLTIGHTAGVIERRVRVVR</sequence>
<feature type="transmembrane region" description="Helical" evidence="9">
    <location>
        <begin position="80"/>
        <end position="100"/>
    </location>
</feature>
<protein>
    <submittedName>
        <fullName evidence="11">Amino acid ABC transporter permease</fullName>
    </submittedName>
</protein>
<evidence type="ECO:0000256" key="7">
    <source>
        <dbReference type="ARBA" id="ARBA00022989"/>
    </source>
</evidence>
<keyword evidence="12" id="KW-1185">Reference proteome</keyword>
<evidence type="ECO:0000256" key="6">
    <source>
        <dbReference type="ARBA" id="ARBA00022970"/>
    </source>
</evidence>
<evidence type="ECO:0000313" key="11">
    <source>
        <dbReference type="EMBL" id="PZF81933.1"/>
    </source>
</evidence>
<keyword evidence="6" id="KW-0029">Amino-acid transport</keyword>
<proteinExistence type="inferred from homology"/>
<feature type="transmembrane region" description="Helical" evidence="9">
    <location>
        <begin position="145"/>
        <end position="165"/>
    </location>
</feature>
<reference evidence="11 12" key="1">
    <citation type="submission" date="2018-01" db="EMBL/GenBank/DDBJ databases">
        <title>Draft genome sequence of Jiangella sp. GTF31.</title>
        <authorList>
            <person name="Sahin N."/>
            <person name="Ay H."/>
            <person name="Saygin H."/>
        </authorList>
    </citation>
    <scope>NUCLEOTIDE SEQUENCE [LARGE SCALE GENOMIC DNA]</scope>
    <source>
        <strain evidence="11 12">GTF31</strain>
    </source>
</reference>
<dbReference type="PROSITE" id="PS50928">
    <property type="entry name" value="ABC_TM1"/>
    <property type="match status" value="1"/>
</dbReference>
<dbReference type="NCBIfam" id="TIGR01726">
    <property type="entry name" value="HEQRo_perm_3TM"/>
    <property type="match status" value="1"/>
</dbReference>
<comment type="similarity">
    <text evidence="2">Belongs to the binding-protein-dependent transport system permease family. HisMQ subfamily.</text>
</comment>
<evidence type="ECO:0000256" key="5">
    <source>
        <dbReference type="ARBA" id="ARBA00022692"/>
    </source>
</evidence>
<dbReference type="GO" id="GO:0022857">
    <property type="term" value="F:transmembrane transporter activity"/>
    <property type="evidence" value="ECO:0007669"/>
    <property type="project" value="InterPro"/>
</dbReference>
<dbReference type="GO" id="GO:0043190">
    <property type="term" value="C:ATP-binding cassette (ABC) transporter complex"/>
    <property type="evidence" value="ECO:0007669"/>
    <property type="project" value="InterPro"/>
</dbReference>
<accession>A0A2W2CNW6</accession>
<dbReference type="InterPro" id="IPR035906">
    <property type="entry name" value="MetI-like_sf"/>
</dbReference>
<dbReference type="PANTHER" id="PTHR30614">
    <property type="entry name" value="MEMBRANE COMPONENT OF AMINO ACID ABC TRANSPORTER"/>
    <property type="match status" value="1"/>
</dbReference>
<keyword evidence="7 9" id="KW-1133">Transmembrane helix</keyword>
<evidence type="ECO:0000256" key="4">
    <source>
        <dbReference type="ARBA" id="ARBA00022475"/>
    </source>
</evidence>
<evidence type="ECO:0000259" key="10">
    <source>
        <dbReference type="PROSITE" id="PS50928"/>
    </source>
</evidence>
<keyword evidence="8 9" id="KW-0472">Membrane</keyword>
<feature type="transmembrane region" description="Helical" evidence="9">
    <location>
        <begin position="53"/>
        <end position="74"/>
    </location>
</feature>
<dbReference type="Pfam" id="PF00528">
    <property type="entry name" value="BPD_transp_1"/>
    <property type="match status" value="1"/>
</dbReference>
<name>A0A2W2CNW6_9ACTN</name>
<evidence type="ECO:0000256" key="9">
    <source>
        <dbReference type="RuleBase" id="RU363032"/>
    </source>
</evidence>
<keyword evidence="5 9" id="KW-0812">Transmembrane</keyword>
<evidence type="ECO:0000256" key="2">
    <source>
        <dbReference type="ARBA" id="ARBA00010072"/>
    </source>
</evidence>
<keyword evidence="4" id="KW-1003">Cell membrane</keyword>
<dbReference type="InterPro" id="IPR010065">
    <property type="entry name" value="AA_ABC_transptr_permease_3TM"/>
</dbReference>
<dbReference type="InterPro" id="IPR000515">
    <property type="entry name" value="MetI-like"/>
</dbReference>
<gene>
    <name evidence="11" type="ORF">C1I92_19095</name>
</gene>
<comment type="caution">
    <text evidence="11">The sequence shown here is derived from an EMBL/GenBank/DDBJ whole genome shotgun (WGS) entry which is preliminary data.</text>
</comment>
<keyword evidence="3 9" id="KW-0813">Transport</keyword>
<dbReference type="SUPFAM" id="SSF161098">
    <property type="entry name" value="MetI-like"/>
    <property type="match status" value="1"/>
</dbReference>
<comment type="subcellular location">
    <subcellularLocation>
        <location evidence="1 9">Cell membrane</location>
        <topology evidence="1 9">Multi-pass membrane protein</topology>
    </subcellularLocation>
</comment>
<dbReference type="EMBL" id="POTW01000048">
    <property type="protein sequence ID" value="PZF81933.1"/>
    <property type="molecule type" value="Genomic_DNA"/>
</dbReference>
<dbReference type="GO" id="GO:0006865">
    <property type="term" value="P:amino acid transport"/>
    <property type="evidence" value="ECO:0007669"/>
    <property type="project" value="UniProtKB-KW"/>
</dbReference>
<evidence type="ECO:0000313" key="12">
    <source>
        <dbReference type="Proteomes" id="UP000248764"/>
    </source>
</evidence>
<dbReference type="InterPro" id="IPR043429">
    <property type="entry name" value="ArtM/GltK/GlnP/TcyL/YhdX-like"/>
</dbReference>
<dbReference type="CDD" id="cd06261">
    <property type="entry name" value="TM_PBP2"/>
    <property type="match status" value="1"/>
</dbReference>
<dbReference type="Gene3D" id="1.10.3720.10">
    <property type="entry name" value="MetI-like"/>
    <property type="match status" value="1"/>
</dbReference>
<dbReference type="AlphaFoldDB" id="A0A2W2CNW6"/>
<dbReference type="RefSeq" id="WP_111256240.1">
    <property type="nucleotide sequence ID" value="NZ_POTW01000048.1"/>
</dbReference>
<evidence type="ECO:0000256" key="1">
    <source>
        <dbReference type="ARBA" id="ARBA00004651"/>
    </source>
</evidence>
<evidence type="ECO:0000256" key="8">
    <source>
        <dbReference type="ARBA" id="ARBA00023136"/>
    </source>
</evidence>
<evidence type="ECO:0000256" key="3">
    <source>
        <dbReference type="ARBA" id="ARBA00022448"/>
    </source>
</evidence>
<dbReference type="PANTHER" id="PTHR30614:SF37">
    <property type="entry name" value="AMINO-ACID ABC TRANSPORTER PERMEASE PROTEIN YHDX-RELATED"/>
    <property type="match status" value="1"/>
</dbReference>
<feature type="domain" description="ABC transmembrane type-1" evidence="10">
    <location>
        <begin position="15"/>
        <end position="203"/>
    </location>
</feature>
<organism evidence="11 12">
    <name type="scientific">Jiangella anatolica</name>
    <dbReference type="NCBI Taxonomy" id="2670374"/>
    <lineage>
        <taxon>Bacteria</taxon>
        <taxon>Bacillati</taxon>
        <taxon>Actinomycetota</taxon>
        <taxon>Actinomycetes</taxon>
        <taxon>Jiangellales</taxon>
        <taxon>Jiangellaceae</taxon>
        <taxon>Jiangella</taxon>
    </lineage>
</organism>